<organism evidence="9 10">
    <name type="scientific">Maioricimonas rarisocia</name>
    <dbReference type="NCBI Taxonomy" id="2528026"/>
    <lineage>
        <taxon>Bacteria</taxon>
        <taxon>Pseudomonadati</taxon>
        <taxon>Planctomycetota</taxon>
        <taxon>Planctomycetia</taxon>
        <taxon>Planctomycetales</taxon>
        <taxon>Planctomycetaceae</taxon>
        <taxon>Maioricimonas</taxon>
    </lineage>
</organism>
<dbReference type="InterPro" id="IPR017850">
    <property type="entry name" value="Alkaline_phosphatase_core_sf"/>
</dbReference>
<dbReference type="CDD" id="cd16144">
    <property type="entry name" value="ARS_like"/>
    <property type="match status" value="1"/>
</dbReference>
<evidence type="ECO:0000313" key="9">
    <source>
        <dbReference type="EMBL" id="QDU38347.1"/>
    </source>
</evidence>
<dbReference type="GO" id="GO:0004065">
    <property type="term" value="F:arylsulfatase activity"/>
    <property type="evidence" value="ECO:0007669"/>
    <property type="project" value="TreeGrafter"/>
</dbReference>
<proteinExistence type="inferred from homology"/>
<dbReference type="EMBL" id="CP036275">
    <property type="protein sequence ID" value="QDU38347.1"/>
    <property type="molecule type" value="Genomic_DNA"/>
</dbReference>
<evidence type="ECO:0000256" key="4">
    <source>
        <dbReference type="ARBA" id="ARBA00022729"/>
    </source>
</evidence>
<dbReference type="PANTHER" id="PTHR42693:SF42">
    <property type="entry name" value="ARYLSULFATASE G"/>
    <property type="match status" value="1"/>
</dbReference>
<dbReference type="GO" id="GO:0046872">
    <property type="term" value="F:metal ion binding"/>
    <property type="evidence" value="ECO:0007669"/>
    <property type="project" value="UniProtKB-KW"/>
</dbReference>
<evidence type="ECO:0000256" key="1">
    <source>
        <dbReference type="ARBA" id="ARBA00001913"/>
    </source>
</evidence>
<dbReference type="Gene3D" id="3.30.1120.10">
    <property type="match status" value="1"/>
</dbReference>
<dbReference type="AlphaFoldDB" id="A0A517Z780"/>
<evidence type="ECO:0000256" key="5">
    <source>
        <dbReference type="ARBA" id="ARBA00022801"/>
    </source>
</evidence>
<keyword evidence="10" id="KW-1185">Reference proteome</keyword>
<gene>
    <name evidence="9" type="primary">betC_11</name>
    <name evidence="9" type="ORF">Mal4_26740</name>
</gene>
<dbReference type="Proteomes" id="UP000320496">
    <property type="component" value="Chromosome"/>
</dbReference>
<feature type="domain" description="Sulfatase N-terminal" evidence="8">
    <location>
        <begin position="36"/>
        <end position="346"/>
    </location>
</feature>
<protein>
    <submittedName>
        <fullName evidence="9">Choline-sulfatase</fullName>
        <ecNumber evidence="9">3.1.6.6</ecNumber>
    </submittedName>
</protein>
<feature type="signal peptide" evidence="7">
    <location>
        <begin position="1"/>
        <end position="27"/>
    </location>
</feature>
<dbReference type="GO" id="GO:0047753">
    <property type="term" value="F:choline-sulfatase activity"/>
    <property type="evidence" value="ECO:0007669"/>
    <property type="project" value="UniProtKB-EC"/>
</dbReference>
<evidence type="ECO:0000313" key="10">
    <source>
        <dbReference type="Proteomes" id="UP000320496"/>
    </source>
</evidence>
<evidence type="ECO:0000256" key="6">
    <source>
        <dbReference type="ARBA" id="ARBA00022837"/>
    </source>
</evidence>
<dbReference type="KEGG" id="mri:Mal4_26740"/>
<dbReference type="InterPro" id="IPR050738">
    <property type="entry name" value="Sulfatase"/>
</dbReference>
<feature type="chain" id="PRO_5021803819" evidence="7">
    <location>
        <begin position="28"/>
        <end position="461"/>
    </location>
</feature>
<evidence type="ECO:0000256" key="3">
    <source>
        <dbReference type="ARBA" id="ARBA00022723"/>
    </source>
</evidence>
<dbReference type="EC" id="3.1.6.6" evidence="9"/>
<comment type="cofactor">
    <cofactor evidence="1">
        <name>Ca(2+)</name>
        <dbReference type="ChEBI" id="CHEBI:29108"/>
    </cofactor>
</comment>
<keyword evidence="4 7" id="KW-0732">Signal</keyword>
<reference evidence="9 10" key="1">
    <citation type="submission" date="2019-02" db="EMBL/GenBank/DDBJ databases">
        <title>Deep-cultivation of Planctomycetes and their phenomic and genomic characterization uncovers novel biology.</title>
        <authorList>
            <person name="Wiegand S."/>
            <person name="Jogler M."/>
            <person name="Boedeker C."/>
            <person name="Pinto D."/>
            <person name="Vollmers J."/>
            <person name="Rivas-Marin E."/>
            <person name="Kohn T."/>
            <person name="Peeters S.H."/>
            <person name="Heuer A."/>
            <person name="Rast P."/>
            <person name="Oberbeckmann S."/>
            <person name="Bunk B."/>
            <person name="Jeske O."/>
            <person name="Meyerdierks A."/>
            <person name="Storesund J.E."/>
            <person name="Kallscheuer N."/>
            <person name="Luecker S."/>
            <person name="Lage O.M."/>
            <person name="Pohl T."/>
            <person name="Merkel B.J."/>
            <person name="Hornburger P."/>
            <person name="Mueller R.-W."/>
            <person name="Bruemmer F."/>
            <person name="Labrenz M."/>
            <person name="Spormann A.M."/>
            <person name="Op den Camp H."/>
            <person name="Overmann J."/>
            <person name="Amann R."/>
            <person name="Jetten M.S.M."/>
            <person name="Mascher T."/>
            <person name="Medema M.H."/>
            <person name="Devos D.P."/>
            <person name="Kaster A.-K."/>
            <person name="Ovreas L."/>
            <person name="Rohde M."/>
            <person name="Galperin M.Y."/>
            <person name="Jogler C."/>
        </authorList>
    </citation>
    <scope>NUCLEOTIDE SEQUENCE [LARGE SCALE GENOMIC DNA]</scope>
    <source>
        <strain evidence="9 10">Mal4</strain>
    </source>
</reference>
<sequence precursor="true">MPGKRSILLAAGVVAVLFASRPAPSLAENGNRSSPPNILFILTDDQGWSQTSAQIHPDVPESRSSYLNTPNMNRIASEGMRFTSGYAPAPLCTPTRRSILCGTSAARSGTEFASPWVPAEHMTIPRALKQANDAYRCAHFGKWGERMISSPEECGYDASDGHTGNVTGGMANKQKEFHIEEDPKRTDSVTQRAVRFMRDQHEAGHPFYVQVSYYAVHLRVEVHEDTLKKYEQRGTPDRRYTPAWAAMLEDLDRGIGQLLAALDELQIAESTYVVFMTDNGGRGTIPGGGQDRLPTNHPLSGAKHSLLEGGIRVPFFVRGPGIEAGSHCHLPVSGYDLLPTFHDLAGGTQTLPDSVDGGSFAALLTNPEEGTVERPADALIFHRPRRRMSAIREGRYKLFVEWNANGKIRSTALFDVHADPAESNDLSASDPERAARLRKMLTDYLAAVDAEQPMAQRQRKK</sequence>
<name>A0A517Z780_9PLAN</name>
<keyword evidence="6" id="KW-0106">Calcium</keyword>
<comment type="similarity">
    <text evidence="2">Belongs to the sulfatase family.</text>
</comment>
<dbReference type="Pfam" id="PF00884">
    <property type="entry name" value="Sulfatase"/>
    <property type="match status" value="1"/>
</dbReference>
<accession>A0A517Z780</accession>
<evidence type="ECO:0000256" key="7">
    <source>
        <dbReference type="SAM" id="SignalP"/>
    </source>
</evidence>
<keyword evidence="5 9" id="KW-0378">Hydrolase</keyword>
<dbReference type="PANTHER" id="PTHR42693">
    <property type="entry name" value="ARYLSULFATASE FAMILY MEMBER"/>
    <property type="match status" value="1"/>
</dbReference>
<keyword evidence="3" id="KW-0479">Metal-binding</keyword>
<dbReference type="Gene3D" id="3.40.720.10">
    <property type="entry name" value="Alkaline Phosphatase, subunit A"/>
    <property type="match status" value="1"/>
</dbReference>
<evidence type="ECO:0000256" key="2">
    <source>
        <dbReference type="ARBA" id="ARBA00008779"/>
    </source>
</evidence>
<dbReference type="OrthoDB" id="9783154at2"/>
<dbReference type="InterPro" id="IPR000917">
    <property type="entry name" value="Sulfatase_N"/>
</dbReference>
<dbReference type="SUPFAM" id="SSF53649">
    <property type="entry name" value="Alkaline phosphatase-like"/>
    <property type="match status" value="1"/>
</dbReference>
<evidence type="ECO:0000259" key="8">
    <source>
        <dbReference type="Pfam" id="PF00884"/>
    </source>
</evidence>